<dbReference type="Pfam" id="PF17763">
    <property type="entry name" value="Asparaginase_C"/>
    <property type="match status" value="1"/>
</dbReference>
<keyword evidence="9" id="KW-1185">Reference proteome</keyword>
<reference evidence="8 9" key="1">
    <citation type="submission" date="2020-01" db="EMBL/GenBank/DDBJ databases">
        <title>Investigation of new actinobacteria for the biodesulphurisation of diesel fuel.</title>
        <authorList>
            <person name="Athi Narayanan S.M."/>
        </authorList>
    </citation>
    <scope>NUCLEOTIDE SEQUENCE [LARGE SCALE GENOMIC DNA]</scope>
    <source>
        <strain evidence="8 9">213E</strain>
    </source>
</reference>
<keyword evidence="3" id="KW-0378">Hydrolase</keyword>
<dbReference type="RefSeq" id="WP_059039089.1">
    <property type="nucleotide sequence ID" value="NZ_JAADZU010000071.1"/>
</dbReference>
<evidence type="ECO:0000313" key="9">
    <source>
        <dbReference type="Proteomes" id="UP000466307"/>
    </source>
</evidence>
<evidence type="ECO:0000256" key="2">
    <source>
        <dbReference type="ARBA" id="ARBA00012920"/>
    </source>
</evidence>
<evidence type="ECO:0000256" key="4">
    <source>
        <dbReference type="PIRSR" id="PIRSR001220-1"/>
    </source>
</evidence>
<evidence type="ECO:0000256" key="1">
    <source>
        <dbReference type="ARBA" id="ARBA00010518"/>
    </source>
</evidence>
<dbReference type="SMART" id="SM00870">
    <property type="entry name" value="Asparaginase"/>
    <property type="match status" value="1"/>
</dbReference>
<dbReference type="GO" id="GO:0004067">
    <property type="term" value="F:asparaginase activity"/>
    <property type="evidence" value="ECO:0007669"/>
    <property type="project" value="UniProtKB-UniRule"/>
</dbReference>
<gene>
    <name evidence="8" type="ORF">GYA93_18275</name>
</gene>
<dbReference type="Gene3D" id="3.40.50.40">
    <property type="match status" value="1"/>
</dbReference>
<feature type="domain" description="L-asparaginase N-terminal" evidence="6">
    <location>
        <begin position="25"/>
        <end position="208"/>
    </location>
</feature>
<evidence type="ECO:0000259" key="7">
    <source>
        <dbReference type="Pfam" id="PF17763"/>
    </source>
</evidence>
<evidence type="ECO:0000256" key="5">
    <source>
        <dbReference type="PROSITE-ProRule" id="PRU10099"/>
    </source>
</evidence>
<dbReference type="InterPro" id="IPR027473">
    <property type="entry name" value="L-asparaginase_C"/>
</dbReference>
<dbReference type="GO" id="GO:0006528">
    <property type="term" value="P:asparagine metabolic process"/>
    <property type="evidence" value="ECO:0007669"/>
    <property type="project" value="InterPro"/>
</dbReference>
<dbReference type="InterPro" id="IPR027474">
    <property type="entry name" value="L-asparaginase_N"/>
</dbReference>
<dbReference type="EC" id="3.5.1.1" evidence="2"/>
<organism evidence="8 9">
    <name type="scientific">Gordonia desulfuricans</name>
    <dbReference type="NCBI Taxonomy" id="89051"/>
    <lineage>
        <taxon>Bacteria</taxon>
        <taxon>Bacillati</taxon>
        <taxon>Actinomycetota</taxon>
        <taxon>Actinomycetes</taxon>
        <taxon>Mycobacteriales</taxon>
        <taxon>Gordoniaceae</taxon>
        <taxon>Gordonia</taxon>
    </lineage>
</organism>
<accession>A0A7K3LTE8</accession>
<dbReference type="InterPro" id="IPR037152">
    <property type="entry name" value="L-asparaginase_N_sf"/>
</dbReference>
<dbReference type="PROSITE" id="PS51732">
    <property type="entry name" value="ASN_GLN_ASE_3"/>
    <property type="match status" value="1"/>
</dbReference>
<dbReference type="InterPro" id="IPR036152">
    <property type="entry name" value="Asp/glu_Ase-like_sf"/>
</dbReference>
<dbReference type="PROSITE" id="PS00144">
    <property type="entry name" value="ASN_GLN_ASE_1"/>
    <property type="match status" value="1"/>
</dbReference>
<dbReference type="Proteomes" id="UP000466307">
    <property type="component" value="Unassembled WGS sequence"/>
</dbReference>
<proteinExistence type="inferred from homology"/>
<dbReference type="PANTHER" id="PTHR11707:SF28">
    <property type="entry name" value="60 KDA LYSOPHOSPHOLIPASE"/>
    <property type="match status" value="1"/>
</dbReference>
<name>A0A7K3LTE8_9ACTN</name>
<feature type="active site" description="O-isoaspartyl threonine intermediate" evidence="4">
    <location>
        <position position="32"/>
    </location>
</feature>
<dbReference type="InterPro" id="IPR004550">
    <property type="entry name" value="AsnASE_II"/>
</dbReference>
<comment type="similarity">
    <text evidence="1">Belongs to the asparaginase 1 family.</text>
</comment>
<evidence type="ECO:0000313" key="8">
    <source>
        <dbReference type="EMBL" id="NDK91509.1"/>
    </source>
</evidence>
<dbReference type="InterPro" id="IPR020827">
    <property type="entry name" value="Asparaginase/glutaminase_AS1"/>
</dbReference>
<dbReference type="Gene3D" id="3.40.50.1170">
    <property type="entry name" value="L-asparaginase, N-terminal domain"/>
    <property type="match status" value="1"/>
</dbReference>
<sequence length="354" mass="36382">MSIIEASVAGAGALGHDRDGLRRCVVVGTGGTIGTRGSDPLDRNEYMYGGTSVDTTSTLDNLPDFPGRPELEAIAITDKPSHDLDAGDQLGLARVVEQLRARRDVDAVVVQHGTNTVEETAFTLDLLLPHGKPVVLVGSMRPSGVVGTDADSNLIDAIRLAMSPAAANRGVLVSLGGRVFAARDVTKIDSRSLAGFGAPVLGPIGLVEPDGEVFLSGAAPPDVAMLGRIGDATELPRVDIVVSHCTADGTLIEAACAAGARGVVCAGTGAGFPTARQVAALRAAAANGVLVCRSSRIASAYVTPPSRTSTDPDPDFLWSAHLNAYQARIALSIALAAGSTADARRTAQELFARF</sequence>
<comment type="caution">
    <text evidence="8">The sequence shown here is derived from an EMBL/GenBank/DDBJ whole genome shotgun (WGS) entry which is preliminary data.</text>
</comment>
<dbReference type="SUPFAM" id="SSF53774">
    <property type="entry name" value="Glutaminase/Asparaginase"/>
    <property type="match status" value="1"/>
</dbReference>
<feature type="domain" description="Asparaginase/glutaminase C-terminal" evidence="7">
    <location>
        <begin position="237"/>
        <end position="345"/>
    </location>
</feature>
<dbReference type="PRINTS" id="PR00139">
    <property type="entry name" value="ASNGLNASE"/>
</dbReference>
<dbReference type="EMBL" id="JAADZU010000071">
    <property type="protein sequence ID" value="NDK91509.1"/>
    <property type="molecule type" value="Genomic_DNA"/>
</dbReference>
<dbReference type="Pfam" id="PF00710">
    <property type="entry name" value="Asparaginase"/>
    <property type="match status" value="1"/>
</dbReference>
<evidence type="ECO:0000259" key="6">
    <source>
        <dbReference type="Pfam" id="PF00710"/>
    </source>
</evidence>
<dbReference type="PIRSF" id="PIRSF001220">
    <property type="entry name" value="L-ASNase_gatD"/>
    <property type="match status" value="1"/>
</dbReference>
<feature type="active site" evidence="5">
    <location>
        <position position="32"/>
    </location>
</feature>
<dbReference type="PANTHER" id="PTHR11707">
    <property type="entry name" value="L-ASPARAGINASE"/>
    <property type="match status" value="1"/>
</dbReference>
<protein>
    <recommendedName>
        <fullName evidence="2">asparaginase</fullName>
        <ecNumber evidence="2">3.5.1.1</ecNumber>
    </recommendedName>
</protein>
<dbReference type="CDD" id="cd08964">
    <property type="entry name" value="L-asparaginase_II"/>
    <property type="match status" value="1"/>
</dbReference>
<dbReference type="AlphaFoldDB" id="A0A7K3LTE8"/>
<dbReference type="InterPro" id="IPR006034">
    <property type="entry name" value="Asparaginase/glutaminase-like"/>
</dbReference>
<evidence type="ECO:0000256" key="3">
    <source>
        <dbReference type="ARBA" id="ARBA00022801"/>
    </source>
</evidence>
<dbReference type="PIRSF" id="PIRSF500176">
    <property type="entry name" value="L_ASNase"/>
    <property type="match status" value="1"/>
</dbReference>
<dbReference type="InterPro" id="IPR040919">
    <property type="entry name" value="Asparaginase_C"/>
</dbReference>